<dbReference type="Gene3D" id="1.20.5.4130">
    <property type="match status" value="1"/>
</dbReference>
<dbReference type="Gramene" id="TraesCS1B03G1180000.1">
    <property type="protein sequence ID" value="TraesCS1B03G1180000.1.CDS"/>
    <property type="gene ID" value="TraesCS1B03G1180000"/>
</dbReference>
<evidence type="ECO:0000256" key="3">
    <source>
        <dbReference type="ARBA" id="ARBA00022737"/>
    </source>
</evidence>
<feature type="domain" description="Disease resistance N-terminal" evidence="8">
    <location>
        <begin position="10"/>
        <end position="101"/>
    </location>
</feature>
<reference evidence="9" key="2">
    <citation type="submission" date="2018-10" db="UniProtKB">
        <authorList>
            <consortium name="EnsemblPlants"/>
        </authorList>
    </citation>
    <scope>IDENTIFICATION</scope>
</reference>
<dbReference type="SMR" id="A0A3B5Z4L1"/>
<dbReference type="Pfam" id="PF18052">
    <property type="entry name" value="Rx_N"/>
    <property type="match status" value="1"/>
</dbReference>
<dbReference type="CDD" id="cd14798">
    <property type="entry name" value="RX-CC_like"/>
    <property type="match status" value="1"/>
</dbReference>
<feature type="domain" description="NB-ARC" evidence="7">
    <location>
        <begin position="171"/>
        <end position="271"/>
    </location>
</feature>
<keyword evidence="6" id="KW-0175">Coiled coil</keyword>
<sequence length="310" mass="35339">MAGVSIGTGAMNSLLGKLTALLSDEYNLLKRVRKEIQFLERELSSMRVLLERLAGMEEKLDGLAKGWRDKVRDLSYDIEDCIDRFMDRLGSGDAKPKFMKRMARRLKTLWARHDIATQIKELKARVMEESERRDRYKLDESYYSATRPVEIDPRITAIYEEVKGLVAMDGPMKHVIALLMDESKELKVVPIVGSGGLGKTTLAMQVYRKIGPGGDFQCQACVSVSRILDLVNLLKDILSQIDKDAFKESQSWKKEQLIREIKQILTGKSFVWSGWLLVRQGMSEQGGRAPCTHRTENKGNMDKIWLPQKN</sequence>
<evidence type="ECO:0000313" key="9">
    <source>
        <dbReference type="EnsemblPlants" id="TraesCS1B02G438300.1"/>
    </source>
</evidence>
<dbReference type="InterPro" id="IPR041118">
    <property type="entry name" value="Rx_N"/>
</dbReference>
<organism evidence="9">
    <name type="scientific">Triticum aestivum</name>
    <name type="common">Wheat</name>
    <dbReference type="NCBI Taxonomy" id="4565"/>
    <lineage>
        <taxon>Eukaryota</taxon>
        <taxon>Viridiplantae</taxon>
        <taxon>Streptophyta</taxon>
        <taxon>Embryophyta</taxon>
        <taxon>Tracheophyta</taxon>
        <taxon>Spermatophyta</taxon>
        <taxon>Magnoliopsida</taxon>
        <taxon>Liliopsida</taxon>
        <taxon>Poales</taxon>
        <taxon>Poaceae</taxon>
        <taxon>BOP clade</taxon>
        <taxon>Pooideae</taxon>
        <taxon>Triticodae</taxon>
        <taxon>Triticeae</taxon>
        <taxon>Triticinae</taxon>
        <taxon>Triticum</taxon>
    </lineage>
</organism>
<proteinExistence type="inferred from homology"/>
<dbReference type="OrthoDB" id="692108at2759"/>
<accession>A0A3B5Z4L1</accession>
<dbReference type="Gene3D" id="3.40.50.300">
    <property type="entry name" value="P-loop containing nucleotide triphosphate hydrolases"/>
    <property type="match status" value="1"/>
</dbReference>
<dbReference type="Gramene" id="TraesCS1B02G438300.1">
    <property type="protein sequence ID" value="TraesCS1B02G438300.1"/>
    <property type="gene ID" value="TraesCS1B02G438300"/>
</dbReference>
<dbReference type="PANTHER" id="PTHR19338">
    <property type="entry name" value="TRANSLOCASE OF INNER MITOCHONDRIAL MEMBRANE 13 HOMOLOG"/>
    <property type="match status" value="1"/>
</dbReference>
<dbReference type="Pfam" id="PF00931">
    <property type="entry name" value="NB-ARC"/>
    <property type="match status" value="1"/>
</dbReference>
<reference evidence="9" key="1">
    <citation type="submission" date="2018-08" db="EMBL/GenBank/DDBJ databases">
        <authorList>
            <person name="Rossello M."/>
        </authorList>
    </citation>
    <scope>NUCLEOTIDE SEQUENCE [LARGE SCALE GENOMIC DNA]</scope>
    <source>
        <strain evidence="9">cv. Chinese Spring</strain>
    </source>
</reference>
<dbReference type="AlphaFoldDB" id="A0A3B5Z4L1"/>
<evidence type="ECO:0000256" key="1">
    <source>
        <dbReference type="ARBA" id="ARBA00008894"/>
    </source>
</evidence>
<dbReference type="GO" id="GO:0006952">
    <property type="term" value="P:defense response"/>
    <property type="evidence" value="ECO:0007669"/>
    <property type="project" value="UniProtKB-KW"/>
</dbReference>
<dbReference type="Proteomes" id="UP000019116">
    <property type="component" value="Chromosome 1B"/>
</dbReference>
<evidence type="ECO:0000256" key="2">
    <source>
        <dbReference type="ARBA" id="ARBA00022614"/>
    </source>
</evidence>
<evidence type="ECO:0008006" key="11">
    <source>
        <dbReference type="Google" id="ProtNLM"/>
    </source>
</evidence>
<evidence type="ECO:0000259" key="7">
    <source>
        <dbReference type="Pfam" id="PF00931"/>
    </source>
</evidence>
<evidence type="ECO:0000259" key="8">
    <source>
        <dbReference type="Pfam" id="PF18052"/>
    </source>
</evidence>
<evidence type="ECO:0000256" key="5">
    <source>
        <dbReference type="ARBA" id="ARBA00022821"/>
    </source>
</evidence>
<keyword evidence="10" id="KW-1185">Reference proteome</keyword>
<dbReference type="InterPro" id="IPR002182">
    <property type="entry name" value="NB-ARC"/>
</dbReference>
<keyword evidence="4" id="KW-0547">Nucleotide-binding</keyword>
<evidence type="ECO:0000313" key="10">
    <source>
        <dbReference type="Proteomes" id="UP000019116"/>
    </source>
</evidence>
<keyword evidence="3" id="KW-0677">Repeat</keyword>
<feature type="coiled-coil region" evidence="6">
    <location>
        <begin position="22"/>
        <end position="49"/>
    </location>
</feature>
<dbReference type="InterPro" id="IPR038005">
    <property type="entry name" value="RX-like_CC"/>
</dbReference>
<dbReference type="EnsemblPlants" id="TraesCS1B02G438300.1">
    <property type="protein sequence ID" value="TraesCS1B02G438300.1"/>
    <property type="gene ID" value="TraesCS1B02G438300"/>
</dbReference>
<name>A0A3B5Z4L1_WHEAT</name>
<keyword evidence="5" id="KW-0611">Plant defense</keyword>
<evidence type="ECO:0000256" key="4">
    <source>
        <dbReference type="ARBA" id="ARBA00022741"/>
    </source>
</evidence>
<dbReference type="PANTHER" id="PTHR19338:SF29">
    <property type="entry name" value="NB-ARC DOMAIN-CONTAINING PROTEIN"/>
    <property type="match status" value="1"/>
</dbReference>
<comment type="similarity">
    <text evidence="1">Belongs to the disease resistance NB-LRR family.</text>
</comment>
<dbReference type="OMA" id="PCTHRTE"/>
<keyword evidence="2" id="KW-0433">Leucine-rich repeat</keyword>
<dbReference type="InterPro" id="IPR027417">
    <property type="entry name" value="P-loop_NTPase"/>
</dbReference>
<dbReference type="SUPFAM" id="SSF52540">
    <property type="entry name" value="P-loop containing nucleoside triphosphate hydrolases"/>
    <property type="match status" value="1"/>
</dbReference>
<protein>
    <recommendedName>
        <fullName evidence="11">Rx N-terminal domain-containing protein</fullName>
    </recommendedName>
</protein>
<evidence type="ECO:0000256" key="6">
    <source>
        <dbReference type="SAM" id="Coils"/>
    </source>
</evidence>
<dbReference type="GO" id="GO:0043531">
    <property type="term" value="F:ADP binding"/>
    <property type="evidence" value="ECO:0007669"/>
    <property type="project" value="InterPro"/>
</dbReference>